<accession>A0A2T0LP17</accession>
<dbReference type="Proteomes" id="UP000238362">
    <property type="component" value="Unassembled WGS sequence"/>
</dbReference>
<dbReference type="InterPro" id="IPR043758">
    <property type="entry name" value="DUF5703"/>
</dbReference>
<evidence type="ECO:0000313" key="2">
    <source>
        <dbReference type="Proteomes" id="UP000238362"/>
    </source>
</evidence>
<dbReference type="Pfam" id="PF18963">
    <property type="entry name" value="DUF5703"/>
    <property type="match status" value="1"/>
</dbReference>
<comment type="caution">
    <text evidence="1">The sequence shown here is derived from an EMBL/GenBank/DDBJ whole genome shotgun (WGS) entry which is preliminary data.</text>
</comment>
<dbReference type="OrthoDB" id="3216149at2"/>
<keyword evidence="2" id="KW-1185">Reference proteome</keyword>
<proteinExistence type="predicted"/>
<reference evidence="1 2" key="1">
    <citation type="submission" date="2018-03" db="EMBL/GenBank/DDBJ databases">
        <title>Genomic Encyclopedia of Type Strains, Phase III (KMG-III): the genomes of soil and plant-associated and newly described type strains.</title>
        <authorList>
            <person name="Whitman W."/>
        </authorList>
    </citation>
    <scope>NUCLEOTIDE SEQUENCE [LARGE SCALE GENOMIC DNA]</scope>
    <source>
        <strain evidence="1 2">CGMCC 4.7125</strain>
    </source>
</reference>
<dbReference type="RefSeq" id="WP_106180911.1">
    <property type="nucleotide sequence ID" value="NZ_PVNH01000010.1"/>
</dbReference>
<protein>
    <recommendedName>
        <fullName evidence="3">Dihydroorotate dehydrogenase</fullName>
    </recommendedName>
</protein>
<evidence type="ECO:0000313" key="1">
    <source>
        <dbReference type="EMBL" id="PRX44954.1"/>
    </source>
</evidence>
<gene>
    <name evidence="1" type="ORF">B0I33_11053</name>
</gene>
<dbReference type="AlphaFoldDB" id="A0A2T0LP17"/>
<sequence length="75" mass="8576">MTTDAEVVIDEDWEYRRLRLPPGVSRISAAIQLSIQAEFSGWELSNVRLYSDGTRRVWVRRRRTPASAALPGLMT</sequence>
<evidence type="ECO:0008006" key="3">
    <source>
        <dbReference type="Google" id="ProtNLM"/>
    </source>
</evidence>
<dbReference type="EMBL" id="PVNH01000010">
    <property type="protein sequence ID" value="PRX44954.1"/>
    <property type="molecule type" value="Genomic_DNA"/>
</dbReference>
<organism evidence="1 2">
    <name type="scientific">Prauserella shujinwangii</name>
    <dbReference type="NCBI Taxonomy" id="1453103"/>
    <lineage>
        <taxon>Bacteria</taxon>
        <taxon>Bacillati</taxon>
        <taxon>Actinomycetota</taxon>
        <taxon>Actinomycetes</taxon>
        <taxon>Pseudonocardiales</taxon>
        <taxon>Pseudonocardiaceae</taxon>
        <taxon>Prauserella</taxon>
    </lineage>
</organism>
<name>A0A2T0LP17_9PSEU</name>